<feature type="coiled-coil region" evidence="4">
    <location>
        <begin position="23"/>
        <end position="123"/>
    </location>
</feature>
<dbReference type="Gene3D" id="2.40.420.20">
    <property type="match status" value="1"/>
</dbReference>
<dbReference type="PANTHER" id="PTHR32347:SF23">
    <property type="entry name" value="BLL5650 PROTEIN"/>
    <property type="match status" value="1"/>
</dbReference>
<evidence type="ECO:0000256" key="2">
    <source>
        <dbReference type="ARBA" id="ARBA00009477"/>
    </source>
</evidence>
<comment type="caution">
    <text evidence="6">The sequence shown here is derived from an EMBL/GenBank/DDBJ whole genome shotgun (WGS) entry which is preliminary data.</text>
</comment>
<dbReference type="Proteomes" id="UP000886886">
    <property type="component" value="Unassembled WGS sequence"/>
</dbReference>
<comment type="subcellular location">
    <subcellularLocation>
        <location evidence="1">Cell envelope</location>
    </subcellularLocation>
</comment>
<comment type="similarity">
    <text evidence="2">Belongs to the membrane fusion protein (MFP) (TC 8.A.1) family.</text>
</comment>
<evidence type="ECO:0000256" key="3">
    <source>
        <dbReference type="ARBA" id="ARBA00023054"/>
    </source>
</evidence>
<dbReference type="GO" id="GO:0030313">
    <property type="term" value="C:cell envelope"/>
    <property type="evidence" value="ECO:0007669"/>
    <property type="project" value="UniProtKB-SubCell"/>
</dbReference>
<dbReference type="Gene3D" id="2.40.30.170">
    <property type="match status" value="1"/>
</dbReference>
<dbReference type="Pfam" id="PF25954">
    <property type="entry name" value="Beta-barrel_RND_2"/>
    <property type="match status" value="1"/>
</dbReference>
<dbReference type="NCBIfam" id="TIGR01730">
    <property type="entry name" value="RND_mfp"/>
    <property type="match status" value="1"/>
</dbReference>
<gene>
    <name evidence="6" type="ORF">IAB26_12435</name>
</gene>
<feature type="domain" description="CusB-like beta-barrel" evidence="5">
    <location>
        <begin position="166"/>
        <end position="240"/>
    </location>
</feature>
<evidence type="ECO:0000259" key="5">
    <source>
        <dbReference type="Pfam" id="PF25954"/>
    </source>
</evidence>
<sequence length="307" mass="33270">METKQAEADYTYQMYLAEGETAEETYQATITSLEEAVTELEEEIADTDDEDELEALEAELKIAQNNLTTGTIEAEQVYENAMTNYKYADQLYQIDTDGLEDDLNEAKDTLTECEENLAEFEEQIGDGIIYAEYSGTVMEVAYSAGDTLVSDAAVVTFLDSEDVSMTVSVSQDDISNVAVGDVVTVYLTAYDGEPFEAEVTDISTTASTGSSTVSYEVTAGLTGDTSKVYTGMTGEVSIAGRTEEDTIYISNQAVHLDGTRSWVKVLNEDGTIVETDIETGFSNGKTVAVESGLEEGQIVLIESQVTQ</sequence>
<accession>A0A9D1D1L5</accession>
<evidence type="ECO:0000313" key="7">
    <source>
        <dbReference type="Proteomes" id="UP000886886"/>
    </source>
</evidence>
<dbReference type="PANTHER" id="PTHR32347">
    <property type="entry name" value="EFFLUX SYSTEM COMPONENT YKNX-RELATED"/>
    <property type="match status" value="1"/>
</dbReference>
<keyword evidence="3 4" id="KW-0175">Coiled coil</keyword>
<organism evidence="6 7">
    <name type="scientific">Candidatus Limivivens merdigallinarum</name>
    <dbReference type="NCBI Taxonomy" id="2840859"/>
    <lineage>
        <taxon>Bacteria</taxon>
        <taxon>Bacillati</taxon>
        <taxon>Bacillota</taxon>
        <taxon>Clostridia</taxon>
        <taxon>Lachnospirales</taxon>
        <taxon>Lachnospiraceae</taxon>
        <taxon>Lachnospiraceae incertae sedis</taxon>
        <taxon>Candidatus Limivivens</taxon>
    </lineage>
</organism>
<reference evidence="6" key="1">
    <citation type="submission" date="2020-10" db="EMBL/GenBank/DDBJ databases">
        <authorList>
            <person name="Gilroy R."/>
        </authorList>
    </citation>
    <scope>NUCLEOTIDE SEQUENCE</scope>
    <source>
        <strain evidence="6">ChiSjej3B21-11622</strain>
    </source>
</reference>
<name>A0A9D1D1L5_9FIRM</name>
<evidence type="ECO:0000313" key="6">
    <source>
        <dbReference type="EMBL" id="HIQ97355.1"/>
    </source>
</evidence>
<dbReference type="InterPro" id="IPR058792">
    <property type="entry name" value="Beta-barrel_RND_2"/>
</dbReference>
<dbReference type="InterPro" id="IPR006143">
    <property type="entry name" value="RND_pump_MFP"/>
</dbReference>
<evidence type="ECO:0000256" key="4">
    <source>
        <dbReference type="SAM" id="Coils"/>
    </source>
</evidence>
<dbReference type="InterPro" id="IPR050465">
    <property type="entry name" value="UPF0194_transport"/>
</dbReference>
<evidence type="ECO:0000256" key="1">
    <source>
        <dbReference type="ARBA" id="ARBA00004196"/>
    </source>
</evidence>
<proteinExistence type="inferred from homology"/>
<protein>
    <submittedName>
        <fullName evidence="6">Efflux RND transporter periplasmic adaptor subunit</fullName>
    </submittedName>
</protein>
<dbReference type="EMBL" id="DVFT01000182">
    <property type="protein sequence ID" value="HIQ97355.1"/>
    <property type="molecule type" value="Genomic_DNA"/>
</dbReference>
<dbReference type="GO" id="GO:0022857">
    <property type="term" value="F:transmembrane transporter activity"/>
    <property type="evidence" value="ECO:0007669"/>
    <property type="project" value="InterPro"/>
</dbReference>
<reference evidence="6" key="2">
    <citation type="journal article" date="2021" name="PeerJ">
        <title>Extensive microbial diversity within the chicken gut microbiome revealed by metagenomics and culture.</title>
        <authorList>
            <person name="Gilroy R."/>
            <person name="Ravi A."/>
            <person name="Getino M."/>
            <person name="Pursley I."/>
            <person name="Horton D.L."/>
            <person name="Alikhan N.F."/>
            <person name="Baker D."/>
            <person name="Gharbi K."/>
            <person name="Hall N."/>
            <person name="Watson M."/>
            <person name="Adriaenssens E.M."/>
            <person name="Foster-Nyarko E."/>
            <person name="Jarju S."/>
            <person name="Secka A."/>
            <person name="Antonio M."/>
            <person name="Oren A."/>
            <person name="Chaudhuri R.R."/>
            <person name="La Ragione R."/>
            <person name="Hildebrand F."/>
            <person name="Pallen M.J."/>
        </authorList>
    </citation>
    <scope>NUCLEOTIDE SEQUENCE</scope>
    <source>
        <strain evidence="6">ChiSjej3B21-11622</strain>
    </source>
</reference>
<dbReference type="GO" id="GO:0016020">
    <property type="term" value="C:membrane"/>
    <property type="evidence" value="ECO:0007669"/>
    <property type="project" value="InterPro"/>
</dbReference>
<dbReference type="AlphaFoldDB" id="A0A9D1D1L5"/>